<feature type="transmembrane region" description="Helical" evidence="1">
    <location>
        <begin position="283"/>
        <end position="308"/>
    </location>
</feature>
<keyword evidence="1" id="KW-0472">Membrane</keyword>
<dbReference type="PANTHER" id="PTHR38457">
    <property type="entry name" value="REGULATOR ABRB-RELATED"/>
    <property type="match status" value="1"/>
</dbReference>
<reference evidence="2 3" key="1">
    <citation type="journal article" date="2021" name="Front. Microbiol.">
        <title>Aerobic Denitrification and Heterotrophic Sulfur Oxidation in the Genus Halomonas Revealed by Six Novel Species Characterizations and Genome-Based Analysis.</title>
        <authorList>
            <person name="Wang L."/>
            <person name="Shao Z."/>
        </authorList>
    </citation>
    <scope>NUCLEOTIDE SEQUENCE [LARGE SCALE GENOMIC DNA]</scope>
    <source>
        <strain evidence="2 3">MCCC 1A11081</strain>
    </source>
</reference>
<dbReference type="InterPro" id="IPR007820">
    <property type="entry name" value="AbrB_fam"/>
</dbReference>
<feature type="transmembrane region" description="Helical" evidence="1">
    <location>
        <begin position="314"/>
        <end position="334"/>
    </location>
</feature>
<protein>
    <submittedName>
        <fullName evidence="2">AbrB family transcriptional regulator</fullName>
    </submittedName>
</protein>
<feature type="transmembrane region" description="Helical" evidence="1">
    <location>
        <begin position="40"/>
        <end position="62"/>
    </location>
</feature>
<organism evidence="2 3">
    <name type="scientific">Billgrantia ethanolica</name>
    <dbReference type="NCBI Taxonomy" id="2733486"/>
    <lineage>
        <taxon>Bacteria</taxon>
        <taxon>Pseudomonadati</taxon>
        <taxon>Pseudomonadota</taxon>
        <taxon>Gammaproteobacteria</taxon>
        <taxon>Oceanospirillales</taxon>
        <taxon>Halomonadaceae</taxon>
        <taxon>Billgrantia</taxon>
    </lineage>
</organism>
<keyword evidence="3" id="KW-1185">Reference proteome</keyword>
<sequence>MQQEWQPEAGPPLWHNRLVSQLTEGSCVERSEGRALARSLAIGALGGLIFHLIGMPLAWMLGPLTANLIMSAKGGDVRVPEPLREAFIGVLGLVLGSQVTPQLAQRVLDWPLSAALLLLGVAASTAVAAAWYRRCGFDSMSAWFSSAPGAMTAMILMGEKCGGDPRRIAIAQSLRIVLVIMILPPLFWAYEGGAAPQAAEIENGFASAWMLLALPLLFPLGRWLRLPSYTLLAPLLFAGLLSGFDIASLRLPDWGMNVMLWVLGCAIGSRFRGLSSARLGRYLFEAFIATLLALAVLAGFAELIHRLVGVPRDVALLALAPGGIGEMAILAVALDLDPVFVAFHHLLRMVALMLFAPFWARWLMRTR</sequence>
<feature type="transmembrane region" description="Helical" evidence="1">
    <location>
        <begin position="231"/>
        <end position="248"/>
    </location>
</feature>
<dbReference type="Proteomes" id="UP001320168">
    <property type="component" value="Unassembled WGS sequence"/>
</dbReference>
<evidence type="ECO:0000313" key="2">
    <source>
        <dbReference type="EMBL" id="MCE8001391.1"/>
    </source>
</evidence>
<dbReference type="PANTHER" id="PTHR38457:SF1">
    <property type="entry name" value="REGULATOR ABRB-RELATED"/>
    <property type="match status" value="1"/>
</dbReference>
<feature type="transmembrane region" description="Helical" evidence="1">
    <location>
        <begin position="112"/>
        <end position="133"/>
    </location>
</feature>
<evidence type="ECO:0000313" key="3">
    <source>
        <dbReference type="Proteomes" id="UP001320168"/>
    </source>
</evidence>
<feature type="transmembrane region" description="Helical" evidence="1">
    <location>
        <begin position="205"/>
        <end position="224"/>
    </location>
</feature>
<dbReference type="Pfam" id="PF05145">
    <property type="entry name" value="AbrB"/>
    <property type="match status" value="1"/>
</dbReference>
<accession>A0ABS8ZXJ7</accession>
<keyword evidence="1" id="KW-1133">Transmembrane helix</keyword>
<feature type="transmembrane region" description="Helical" evidence="1">
    <location>
        <begin position="169"/>
        <end position="190"/>
    </location>
</feature>
<feature type="transmembrane region" description="Helical" evidence="1">
    <location>
        <begin position="346"/>
        <end position="364"/>
    </location>
</feature>
<dbReference type="EMBL" id="JABFTX010000001">
    <property type="protein sequence ID" value="MCE8001391.1"/>
    <property type="molecule type" value="Genomic_DNA"/>
</dbReference>
<keyword evidence="1" id="KW-0812">Transmembrane</keyword>
<gene>
    <name evidence="2" type="ORF">HOP53_00930</name>
</gene>
<evidence type="ECO:0000256" key="1">
    <source>
        <dbReference type="SAM" id="Phobius"/>
    </source>
</evidence>
<dbReference type="PIRSF" id="PIRSF038991">
    <property type="entry name" value="Protein_AbrB"/>
    <property type="match status" value="1"/>
</dbReference>
<dbReference type="InterPro" id="IPR017516">
    <property type="entry name" value="AbrB_dup"/>
</dbReference>
<name>A0ABS8ZXJ7_9GAMM</name>
<comment type="caution">
    <text evidence="2">The sequence shown here is derived from an EMBL/GenBank/DDBJ whole genome shotgun (WGS) entry which is preliminary data.</text>
</comment>
<dbReference type="NCBIfam" id="TIGR03082">
    <property type="entry name" value="Gneg_AbrB_dup"/>
    <property type="match status" value="2"/>
</dbReference>
<proteinExistence type="predicted"/>